<dbReference type="RefSeq" id="WP_248650639.1">
    <property type="nucleotide sequence ID" value="NZ_CP096659.1"/>
</dbReference>
<name>A0A8U0HVE6_9EURY</name>
<keyword evidence="3" id="KW-1185">Reference proteome</keyword>
<dbReference type="EMBL" id="CP096659">
    <property type="protein sequence ID" value="UPV74594.1"/>
    <property type="molecule type" value="Genomic_DNA"/>
</dbReference>
<gene>
    <name evidence="2" type="ORF">M0R89_00650</name>
</gene>
<accession>A0A8U0HVE6</accession>
<dbReference type="GeneID" id="73043926"/>
<dbReference type="KEGG" id="halx:M0R89_00650"/>
<reference evidence="2 3" key="1">
    <citation type="submission" date="2022-04" db="EMBL/GenBank/DDBJ databases">
        <title>Diverse halophilic archaea isolated from saline environments.</title>
        <authorList>
            <person name="Cui H.-L."/>
        </authorList>
    </citation>
    <scope>NUCLEOTIDE SEQUENCE [LARGE SCALE GENOMIC DNA]</scope>
    <source>
        <strain evidence="2 3">XZYJT49</strain>
    </source>
</reference>
<organism evidence="2 3">
    <name type="scientific">Halorussus limi</name>
    <dbReference type="NCBI Taxonomy" id="2938695"/>
    <lineage>
        <taxon>Archaea</taxon>
        <taxon>Methanobacteriati</taxon>
        <taxon>Methanobacteriota</taxon>
        <taxon>Stenosarchaea group</taxon>
        <taxon>Halobacteria</taxon>
        <taxon>Halobacteriales</taxon>
        <taxon>Haladaptataceae</taxon>
        <taxon>Halorussus</taxon>
    </lineage>
</organism>
<dbReference type="Proteomes" id="UP000830729">
    <property type="component" value="Chromosome"/>
</dbReference>
<evidence type="ECO:0000256" key="1">
    <source>
        <dbReference type="SAM" id="MobiDB-lite"/>
    </source>
</evidence>
<evidence type="ECO:0000313" key="3">
    <source>
        <dbReference type="Proteomes" id="UP000830729"/>
    </source>
</evidence>
<proteinExistence type="predicted"/>
<protein>
    <recommendedName>
        <fullName evidence="4">Restriction endonuclease</fullName>
    </recommendedName>
</protein>
<dbReference type="AlphaFoldDB" id="A0A8U0HVE6"/>
<evidence type="ECO:0000313" key="2">
    <source>
        <dbReference type="EMBL" id="UPV74594.1"/>
    </source>
</evidence>
<sequence>MSVADPGSEASRQSDYSDRPYPVVYLNESEIQRCYELARERDSSKDGRGYLDEDQNSFMAHFRGVQGELAVAKWYGVEDTFDDEIYEDEGDDGVDLEIARFGVDVKTTPYDETGRLLMDQHHVYEALDDPEKTIPDAFYLVEEIEKGVLGLVGWCTLAELLDREPRKWPRDTLNYVVERDELRDFHEKRGDARTESVDVTFDTSFESASGLAD</sequence>
<feature type="region of interest" description="Disordered" evidence="1">
    <location>
        <begin position="1"/>
        <end position="21"/>
    </location>
</feature>
<evidence type="ECO:0008006" key="4">
    <source>
        <dbReference type="Google" id="ProtNLM"/>
    </source>
</evidence>